<dbReference type="Pfam" id="PF17853">
    <property type="entry name" value="GGDEF_2"/>
    <property type="match status" value="1"/>
</dbReference>
<dbReference type="InterPro" id="IPR051448">
    <property type="entry name" value="CdaR-like_regulators"/>
</dbReference>
<reference evidence="5 6" key="1">
    <citation type="submission" date="2024-10" db="EMBL/GenBank/DDBJ databases">
        <title>The Natural Products Discovery Center: Release of the First 8490 Sequenced Strains for Exploring Actinobacteria Biosynthetic Diversity.</title>
        <authorList>
            <person name="Kalkreuter E."/>
            <person name="Kautsar S.A."/>
            <person name="Yang D."/>
            <person name="Bader C.D."/>
            <person name="Teijaro C.N."/>
            <person name="Fluegel L."/>
            <person name="Davis C.M."/>
            <person name="Simpson J.R."/>
            <person name="Lauterbach L."/>
            <person name="Steele A.D."/>
            <person name="Gui C."/>
            <person name="Meng S."/>
            <person name="Li G."/>
            <person name="Viehrig K."/>
            <person name="Ye F."/>
            <person name="Su P."/>
            <person name="Kiefer A.F."/>
            <person name="Nichols A."/>
            <person name="Cepeda A.J."/>
            <person name="Yan W."/>
            <person name="Fan B."/>
            <person name="Jiang Y."/>
            <person name="Adhikari A."/>
            <person name="Zheng C.-J."/>
            <person name="Schuster L."/>
            <person name="Cowan T.M."/>
            <person name="Smanski M.J."/>
            <person name="Chevrette M.G."/>
            <person name="De Carvalho L.P.S."/>
            <person name="Shen B."/>
        </authorList>
    </citation>
    <scope>NUCLEOTIDE SEQUENCE [LARGE SCALE GENOMIC DNA]</scope>
    <source>
        <strain evidence="5 6">NPDC019275</strain>
    </source>
</reference>
<feature type="domain" description="CdaR GGDEF-like" evidence="4">
    <location>
        <begin position="195"/>
        <end position="301"/>
    </location>
</feature>
<dbReference type="RefSeq" id="WP_357409891.1">
    <property type="nucleotide sequence ID" value="NZ_JBEYCD010000017.1"/>
</dbReference>
<dbReference type="PANTHER" id="PTHR33744:SF1">
    <property type="entry name" value="DNA-BINDING TRANSCRIPTIONAL ACTIVATOR ADER"/>
    <property type="match status" value="1"/>
</dbReference>
<sequence length="412" mass="45220">MSTSALGWEPPSTPLSGFITATVEGFVANLDRLVDEMTTAAITAAPALAGDAALEESVRASVRAMTLRWVDAQRRRPGGRVPVDVPPAALDVARDLIRHGVDFQQLLTGYRCAENVGCRRWLLAAAGAVPPQEVAAVADFGLRSINDWVDAALASIDRQIERERDDLMGGVLTRRLETVTLIIDGAPIREDVARERLAYDLSAWHTGMVLWSATEDHEQGLLEKTARHVALEAGLRPPLILPATTATTWAWLSGDHRLDVRLLREAMAKAPEGVLATTGSSRPHMTGFRRTHREAVAARRVAERNPGRERFTAYDDVRIAVLASQDEETAAQFVSDTLGELADADTDLRETLRVYLQEDGNTARTAARLFTHRNTVLNRLERAQRLLPQPLSGRHLSVGLALELVHWSGGRR</sequence>
<protein>
    <submittedName>
        <fullName evidence="5">PucR family transcriptional regulator</fullName>
    </submittedName>
</protein>
<evidence type="ECO:0000259" key="4">
    <source>
        <dbReference type="Pfam" id="PF17853"/>
    </source>
</evidence>
<keyword evidence="6" id="KW-1185">Reference proteome</keyword>
<evidence type="ECO:0000259" key="3">
    <source>
        <dbReference type="Pfam" id="PF14361"/>
    </source>
</evidence>
<evidence type="ECO:0000256" key="1">
    <source>
        <dbReference type="ARBA" id="ARBA00006754"/>
    </source>
</evidence>
<evidence type="ECO:0000313" key="5">
    <source>
        <dbReference type="EMBL" id="MFI2476984.1"/>
    </source>
</evidence>
<accession>A0ABW7X7G3</accession>
<dbReference type="InterPro" id="IPR042070">
    <property type="entry name" value="PucR_C-HTH_sf"/>
</dbReference>
<organism evidence="5 6">
    <name type="scientific">Nocardia xishanensis</name>
    <dbReference type="NCBI Taxonomy" id="238964"/>
    <lineage>
        <taxon>Bacteria</taxon>
        <taxon>Bacillati</taxon>
        <taxon>Actinomycetota</taxon>
        <taxon>Actinomycetes</taxon>
        <taxon>Mycobacteriales</taxon>
        <taxon>Nocardiaceae</taxon>
        <taxon>Nocardia</taxon>
    </lineage>
</organism>
<dbReference type="Pfam" id="PF14361">
    <property type="entry name" value="RsbRD_N"/>
    <property type="match status" value="1"/>
</dbReference>
<dbReference type="InterPro" id="IPR025751">
    <property type="entry name" value="RsbRD_N_dom"/>
</dbReference>
<feature type="domain" description="PucR C-terminal helix-turn-helix" evidence="2">
    <location>
        <begin position="348"/>
        <end position="402"/>
    </location>
</feature>
<feature type="domain" description="RsbT co-antagonist protein RsbRD N-terminal" evidence="3">
    <location>
        <begin position="31"/>
        <end position="169"/>
    </location>
</feature>
<evidence type="ECO:0000313" key="6">
    <source>
        <dbReference type="Proteomes" id="UP001611415"/>
    </source>
</evidence>
<comment type="similarity">
    <text evidence="1">Belongs to the CdaR family.</text>
</comment>
<dbReference type="InterPro" id="IPR041522">
    <property type="entry name" value="CdaR_GGDEF"/>
</dbReference>
<dbReference type="Proteomes" id="UP001611415">
    <property type="component" value="Unassembled WGS sequence"/>
</dbReference>
<evidence type="ECO:0000259" key="2">
    <source>
        <dbReference type="Pfam" id="PF13556"/>
    </source>
</evidence>
<dbReference type="PANTHER" id="PTHR33744">
    <property type="entry name" value="CARBOHYDRATE DIACID REGULATOR"/>
    <property type="match status" value="1"/>
</dbReference>
<gene>
    <name evidence="5" type="ORF">ACH49W_26680</name>
</gene>
<name>A0ABW7X7G3_9NOCA</name>
<dbReference type="EMBL" id="JBIRYO010000020">
    <property type="protein sequence ID" value="MFI2476984.1"/>
    <property type="molecule type" value="Genomic_DNA"/>
</dbReference>
<proteinExistence type="inferred from homology"/>
<dbReference type="Gene3D" id="1.10.10.2840">
    <property type="entry name" value="PucR C-terminal helix-turn-helix domain"/>
    <property type="match status" value="1"/>
</dbReference>
<comment type="caution">
    <text evidence="5">The sequence shown here is derived from an EMBL/GenBank/DDBJ whole genome shotgun (WGS) entry which is preliminary data.</text>
</comment>
<dbReference type="InterPro" id="IPR025736">
    <property type="entry name" value="PucR_C-HTH_dom"/>
</dbReference>
<dbReference type="Pfam" id="PF13556">
    <property type="entry name" value="HTH_30"/>
    <property type="match status" value="1"/>
</dbReference>